<feature type="compositionally biased region" description="Basic residues" evidence="1">
    <location>
        <begin position="485"/>
        <end position="502"/>
    </location>
</feature>
<protein>
    <submittedName>
        <fullName evidence="2">Uncharacterized protein</fullName>
    </submittedName>
</protein>
<dbReference type="EMBL" id="MZNU01000274">
    <property type="protein sequence ID" value="OWP01531.1"/>
    <property type="molecule type" value="Genomic_DNA"/>
</dbReference>
<proteinExistence type="predicted"/>
<keyword evidence="3" id="KW-1185">Reference proteome</keyword>
<accession>A0A218Z0D5</accession>
<feature type="compositionally biased region" description="Basic and acidic residues" evidence="1">
    <location>
        <begin position="538"/>
        <end position="548"/>
    </location>
</feature>
<gene>
    <name evidence="2" type="ORF">B2J93_7043</name>
</gene>
<evidence type="ECO:0000256" key="1">
    <source>
        <dbReference type="SAM" id="MobiDB-lite"/>
    </source>
</evidence>
<comment type="caution">
    <text evidence="2">The sequence shown here is derived from an EMBL/GenBank/DDBJ whole genome shotgun (WGS) entry which is preliminary data.</text>
</comment>
<name>A0A218Z0D5_9HELO</name>
<feature type="compositionally biased region" description="Basic and acidic residues" evidence="1">
    <location>
        <begin position="555"/>
        <end position="564"/>
    </location>
</feature>
<dbReference type="InParanoid" id="A0A218Z0D5"/>
<dbReference type="Proteomes" id="UP000242519">
    <property type="component" value="Unassembled WGS sequence"/>
</dbReference>
<feature type="region of interest" description="Disordered" evidence="1">
    <location>
        <begin position="482"/>
        <end position="503"/>
    </location>
</feature>
<feature type="region of interest" description="Disordered" evidence="1">
    <location>
        <begin position="535"/>
        <end position="564"/>
    </location>
</feature>
<reference evidence="2 3" key="1">
    <citation type="submission" date="2017-04" db="EMBL/GenBank/DDBJ databases">
        <title>Draft genome sequence of Marssonina coronaria NL1: causal agent of apple blotch.</title>
        <authorList>
            <person name="Cheng Q."/>
        </authorList>
    </citation>
    <scope>NUCLEOTIDE SEQUENCE [LARGE SCALE GENOMIC DNA]</scope>
    <source>
        <strain evidence="2 3">NL1</strain>
    </source>
</reference>
<evidence type="ECO:0000313" key="3">
    <source>
        <dbReference type="Proteomes" id="UP000242519"/>
    </source>
</evidence>
<dbReference type="AlphaFoldDB" id="A0A218Z0D5"/>
<organism evidence="2 3">
    <name type="scientific">Diplocarpon coronariae</name>
    <dbReference type="NCBI Taxonomy" id="2795749"/>
    <lineage>
        <taxon>Eukaryota</taxon>
        <taxon>Fungi</taxon>
        <taxon>Dikarya</taxon>
        <taxon>Ascomycota</taxon>
        <taxon>Pezizomycotina</taxon>
        <taxon>Leotiomycetes</taxon>
        <taxon>Helotiales</taxon>
        <taxon>Drepanopezizaceae</taxon>
        <taxon>Diplocarpon</taxon>
    </lineage>
</organism>
<sequence>MSPCCPQQGRTIQDCVDREPSLNARIDDLVDRTIEQITDAIQAIQPCTEGECEIRDAWETSRSPELVPTHERPVVNARMKRLYRAAADGCMGDLANAIYEMNAEDLARFRAGEIPIHLAKKNRLQSFLRLEEDRKHNRLMEKLLYTAPRNILLSIIKKTLDFEMHDVPGIELEQFRVEETPRTCLVTIQFRGRKGKFLNGLELKALRTYIVRLIDIMRQDQSLDLVGWESVLRYLDAHVTSPEGMELDDLVRREQSFAWVAHKVKGNGNFADHKWGSGFREGIPPVYSMMLSGLEFLEIEPSMGMFPIFRVSGAKEFLITNDILTWLADPPPDLEMPNFVPRDVAKFEKYNISDDTSVLLRDEFQKNKTSILRQTIWTANYHKTYMVSLANELVCKLNRDDKSATGEVIDSARATIRLIYSMEARMMRLLNTFSYAMGCIDGSAAENRYILDRKEELYSYIDRLAEVRSWFKTMAVKFRQGLGLPKRKRPKKPKARQSRRRRREECHKCFAAIVLDIQAPPDGWSEMVARLLPPGPCGRERLKSERLKASLSKKMKTEKTENAR</sequence>
<evidence type="ECO:0000313" key="2">
    <source>
        <dbReference type="EMBL" id="OWP01531.1"/>
    </source>
</evidence>